<comment type="caution">
    <text evidence="3">The sequence shown here is derived from an EMBL/GenBank/DDBJ whole genome shotgun (WGS) entry which is preliminary data.</text>
</comment>
<dbReference type="Proteomes" id="UP000540929">
    <property type="component" value="Unassembled WGS sequence"/>
</dbReference>
<feature type="chain" id="PRO_5030737802" evidence="2">
    <location>
        <begin position="18"/>
        <end position="456"/>
    </location>
</feature>
<dbReference type="EMBL" id="JACCAS010000002">
    <property type="protein sequence ID" value="NYH24846.1"/>
    <property type="molecule type" value="Genomic_DNA"/>
</dbReference>
<evidence type="ECO:0000256" key="2">
    <source>
        <dbReference type="SAM" id="SignalP"/>
    </source>
</evidence>
<dbReference type="RefSeq" id="WP_179745031.1">
    <property type="nucleotide sequence ID" value="NZ_JACCAS010000002.1"/>
</dbReference>
<reference evidence="3 4" key="1">
    <citation type="submission" date="2020-07" db="EMBL/GenBank/DDBJ databases">
        <title>Exploring microbial biodiversity for novel pathways involved in the catabolism of aromatic compounds derived from lignin.</title>
        <authorList>
            <person name="Elkins J."/>
        </authorList>
    </citation>
    <scope>NUCLEOTIDE SEQUENCE [LARGE SCALE GENOMIC DNA]</scope>
    <source>
        <strain evidence="3 4">H2C3C</strain>
    </source>
</reference>
<organism evidence="3 4">
    <name type="scientific">Paraburkholderia bryophila</name>
    <dbReference type="NCBI Taxonomy" id="420952"/>
    <lineage>
        <taxon>Bacteria</taxon>
        <taxon>Pseudomonadati</taxon>
        <taxon>Pseudomonadota</taxon>
        <taxon>Betaproteobacteria</taxon>
        <taxon>Burkholderiales</taxon>
        <taxon>Burkholderiaceae</taxon>
        <taxon>Paraburkholderia</taxon>
    </lineage>
</organism>
<protein>
    <submittedName>
        <fullName evidence="3">Uncharacterized protein</fullName>
    </submittedName>
</protein>
<accession>A0A7Z0B7T0</accession>
<name>A0A7Z0B7T0_9BURK</name>
<proteinExistence type="predicted"/>
<sequence>MRMLGALLMFSTAAAYGLDMSGAPPEPASSISDSSPQHAATVGGTTQSVAQFRGNLMAAGIDPDSGQGKVLMRWLAKFSSDPAWKAALAQQAGDQKKFWSAPLSADDRLRMLQLLKDMAMDSQKDCHLPSMAGSDFIGFAKTASPRIIEDVMEILEISINSGKSQHPQDQYSVTDLLDADAQLNATPPVAPGTQGYPPGACGILAFSVDAIAGLPEPVRQRASFEFIRMMSGQKAAFETVLDNPSAYLDDAFDERQLPETLRRHLPADGSRPLPYSRLTFEADWVNKKTPADKVAFNNVFINRRNNGVIADVANADRWSAFTLSYGIAVLRTQVVVKGTDLTQRSTIEDEAAMPAADHELVPGQSLELAVPQPSQKGVKSRRCEIGQAVPASTIFPSLTGTAIGLQCTDTKARGKNESWHSVWLTDYNIAWTQSIDDEDGRTEVVIRNVTIEGAPQ</sequence>
<dbReference type="AlphaFoldDB" id="A0A7Z0B7T0"/>
<gene>
    <name evidence="3" type="ORF">GGD40_004417</name>
</gene>
<feature type="region of interest" description="Disordered" evidence="1">
    <location>
        <begin position="22"/>
        <end position="44"/>
    </location>
</feature>
<keyword evidence="4" id="KW-1185">Reference proteome</keyword>
<feature type="signal peptide" evidence="2">
    <location>
        <begin position="1"/>
        <end position="17"/>
    </location>
</feature>
<feature type="compositionally biased region" description="Polar residues" evidence="1">
    <location>
        <begin position="29"/>
        <end position="44"/>
    </location>
</feature>
<evidence type="ECO:0000313" key="4">
    <source>
        <dbReference type="Proteomes" id="UP000540929"/>
    </source>
</evidence>
<evidence type="ECO:0000256" key="1">
    <source>
        <dbReference type="SAM" id="MobiDB-lite"/>
    </source>
</evidence>
<evidence type="ECO:0000313" key="3">
    <source>
        <dbReference type="EMBL" id="NYH24846.1"/>
    </source>
</evidence>
<keyword evidence="2" id="KW-0732">Signal</keyword>